<evidence type="ECO:0000256" key="1">
    <source>
        <dbReference type="SAM" id="MobiDB-lite"/>
    </source>
</evidence>
<evidence type="ECO:0000313" key="4">
    <source>
        <dbReference type="EMBL" id="ADE15911.1"/>
    </source>
</evidence>
<accession>D5BY00</accession>
<feature type="domain" description="Glycosyl hydrolase family 13 catalytic" evidence="3">
    <location>
        <begin position="3"/>
        <end position="337"/>
    </location>
</feature>
<feature type="transmembrane region" description="Helical" evidence="2">
    <location>
        <begin position="306"/>
        <end position="323"/>
    </location>
</feature>
<dbReference type="InterPro" id="IPR006047">
    <property type="entry name" value="GH13_cat_dom"/>
</dbReference>
<dbReference type="GO" id="GO:0005975">
    <property type="term" value="P:carbohydrate metabolic process"/>
    <property type="evidence" value="ECO:0007669"/>
    <property type="project" value="InterPro"/>
</dbReference>
<dbReference type="Gene3D" id="3.20.20.80">
    <property type="entry name" value="Glycosidases"/>
    <property type="match status" value="1"/>
</dbReference>
<dbReference type="AlphaFoldDB" id="D5BY00"/>
<evidence type="ECO:0000313" key="5">
    <source>
        <dbReference type="Proteomes" id="UP000001844"/>
    </source>
</evidence>
<dbReference type="HOGENOM" id="CLU_051493_0_0_6"/>
<dbReference type="STRING" id="472759.Nhal_2846"/>
<dbReference type="PANTHER" id="PTHR47786:SF2">
    <property type="entry name" value="GLYCOSYL HYDROLASE FAMILY 13 CATALYTIC DOMAIN-CONTAINING PROTEIN"/>
    <property type="match status" value="1"/>
</dbReference>
<sequence>MEKKIPHRFAGSESGHPEDAPKGRAREGAHQGPRIYNLFPLLVGSVPDWGQRLPEIAAMKFNWVFLNPFHAPGFSGSLYAIKDYYQLHPLFQGDHQEPPEQLLKKFVRQAEKQGLGVMMDLVINHTAKDSPLVSQHPEWYLHGEDGSVRSPFVVDPDDPQNVTVWGDLAEIDYRQRPARKSLLAYWKKLVRHYTQLGFHGFRCDAAYKVPGDVWAELIETAQELNPKVHFFAETLGAPLHQIEQLHSAGFDYFFNSAKWWDFHADWLLEQYEQFRHIAPSIAFPESHDTERLAAEWGGEERRSRTWYLFAAFFSAGVMLPIGYEYGFQRKLHVVETRPEDWEEPLFDLASFVTAANAMKANTPVLNEEGPQRRFTSSGHPLVGLLRQSEHTGESAVGLINTDTEHSHDFGLDRLGEAMGVDIDAIQEITPLHQADSLAGHQRIRVAPYSMRIFHTPGKKKPKRSS</sequence>
<dbReference type="KEGG" id="nhl:Nhal_2846"/>
<organism evidence="4 5">
    <name type="scientific">Nitrosococcus halophilus (strain Nc4)</name>
    <dbReference type="NCBI Taxonomy" id="472759"/>
    <lineage>
        <taxon>Bacteria</taxon>
        <taxon>Pseudomonadati</taxon>
        <taxon>Pseudomonadota</taxon>
        <taxon>Gammaproteobacteria</taxon>
        <taxon>Chromatiales</taxon>
        <taxon>Chromatiaceae</taxon>
        <taxon>Nitrosococcus</taxon>
    </lineage>
</organism>
<keyword evidence="2" id="KW-1133">Transmembrane helix</keyword>
<dbReference type="SMART" id="SM00642">
    <property type="entry name" value="Aamy"/>
    <property type="match status" value="1"/>
</dbReference>
<dbReference type="eggNOG" id="COG0366">
    <property type="taxonomic scope" value="Bacteria"/>
</dbReference>
<feature type="compositionally biased region" description="Basic and acidic residues" evidence="1">
    <location>
        <begin position="15"/>
        <end position="29"/>
    </location>
</feature>
<dbReference type="PANTHER" id="PTHR47786">
    <property type="entry name" value="ALPHA-1,4-GLUCAN:MALTOSE-1-PHOSPHATE MALTOSYLTRANSFERASE"/>
    <property type="match status" value="1"/>
</dbReference>
<dbReference type="SUPFAM" id="SSF51445">
    <property type="entry name" value="(Trans)glycosidases"/>
    <property type="match status" value="1"/>
</dbReference>
<dbReference type="Pfam" id="PF14701">
    <property type="entry name" value="hDGE_amylase"/>
    <property type="match status" value="1"/>
</dbReference>
<evidence type="ECO:0000259" key="3">
    <source>
        <dbReference type="SMART" id="SM00642"/>
    </source>
</evidence>
<dbReference type="InterPro" id="IPR017853">
    <property type="entry name" value="GH"/>
</dbReference>
<evidence type="ECO:0000256" key="2">
    <source>
        <dbReference type="SAM" id="Phobius"/>
    </source>
</evidence>
<name>D5BY00_NITHN</name>
<dbReference type="Proteomes" id="UP000001844">
    <property type="component" value="Chromosome"/>
</dbReference>
<dbReference type="CAZy" id="GH13">
    <property type="family name" value="Glycoside Hydrolase Family 13"/>
</dbReference>
<reference evidence="5" key="1">
    <citation type="submission" date="2010-04" db="EMBL/GenBank/DDBJ databases">
        <title>Complete genome sequence of Nitrosococcus halophilus Nc4, a salt-adapted, aerobic obligate ammonia-oxidizing sulfur purple bacterium.</title>
        <authorList>
            <consortium name="US DOE Joint Genome Institute"/>
            <person name="Campbell M.A."/>
            <person name="Malfatti S.A."/>
            <person name="Chain P.S.G."/>
            <person name="Heidelberg J.F."/>
            <person name="Ward B.B."/>
            <person name="Klotz M.G."/>
        </authorList>
    </citation>
    <scope>NUCLEOTIDE SEQUENCE [LARGE SCALE GENOMIC DNA]</scope>
    <source>
        <strain evidence="5">Nc4</strain>
    </source>
</reference>
<keyword evidence="5" id="KW-1185">Reference proteome</keyword>
<dbReference type="RefSeq" id="WP_013033765.1">
    <property type="nucleotide sequence ID" value="NC_013960.1"/>
</dbReference>
<keyword evidence="2" id="KW-0472">Membrane</keyword>
<keyword evidence="2" id="KW-0812">Transmembrane</keyword>
<dbReference type="InterPro" id="IPR032792">
    <property type="entry name" value="AGL_glucanoTrfase"/>
</dbReference>
<proteinExistence type="predicted"/>
<gene>
    <name evidence="4" type="ordered locus">Nhal_2846</name>
</gene>
<dbReference type="EMBL" id="CP001798">
    <property type="protein sequence ID" value="ADE15911.1"/>
    <property type="molecule type" value="Genomic_DNA"/>
</dbReference>
<feature type="region of interest" description="Disordered" evidence="1">
    <location>
        <begin position="1"/>
        <end position="29"/>
    </location>
</feature>
<protein>
    <submittedName>
        <fullName evidence="4">Alpha amylase catalytic region</fullName>
    </submittedName>
</protein>